<organism evidence="1 2">
    <name type="scientific">Stackebrandtia nassauensis (strain DSM 44728 / CIP 108903 / NRRL B-16338 / NBRC 102104 / LLR-40K-21)</name>
    <dbReference type="NCBI Taxonomy" id="446470"/>
    <lineage>
        <taxon>Bacteria</taxon>
        <taxon>Bacillati</taxon>
        <taxon>Actinomycetota</taxon>
        <taxon>Actinomycetes</taxon>
        <taxon>Glycomycetales</taxon>
        <taxon>Glycomycetaceae</taxon>
        <taxon>Stackebrandtia</taxon>
    </lineage>
</organism>
<name>D3Q963_STANL</name>
<keyword evidence="2" id="KW-1185">Reference proteome</keyword>
<proteinExistence type="predicted"/>
<evidence type="ECO:0008006" key="3">
    <source>
        <dbReference type="Google" id="ProtNLM"/>
    </source>
</evidence>
<protein>
    <recommendedName>
        <fullName evidence="3">PIN domain-containing protein</fullName>
    </recommendedName>
</protein>
<dbReference type="EMBL" id="CP001778">
    <property type="protein sequence ID" value="ADD40672.1"/>
    <property type="molecule type" value="Genomic_DNA"/>
</dbReference>
<evidence type="ECO:0000313" key="1">
    <source>
        <dbReference type="EMBL" id="ADD40672.1"/>
    </source>
</evidence>
<accession>D3Q963</accession>
<dbReference type="KEGG" id="sna:Snas_0962"/>
<sequence>MTDRDIHIVLDASSIAAFARGSVSVGETLALVADASAAIGLPVLSLATAKLTVDDDHLIDFLVDHAAAEVLTATTEWRALAAATADVGRIDAADAALATIDSGADLLTAQPGLYAGLLPPERIIPVDEITDQQ</sequence>
<dbReference type="OrthoDB" id="3388622at2"/>
<gene>
    <name evidence="1" type="ordered locus">Snas_0962</name>
</gene>
<dbReference type="RefSeq" id="WP_013016243.1">
    <property type="nucleotide sequence ID" value="NC_013947.1"/>
</dbReference>
<dbReference type="HOGENOM" id="CLU_157734_0_0_11"/>
<evidence type="ECO:0000313" key="2">
    <source>
        <dbReference type="Proteomes" id="UP000000844"/>
    </source>
</evidence>
<dbReference type="AlphaFoldDB" id="D3Q963"/>
<dbReference type="Proteomes" id="UP000000844">
    <property type="component" value="Chromosome"/>
</dbReference>
<reference evidence="1 2" key="1">
    <citation type="journal article" date="2009" name="Stand. Genomic Sci.">
        <title>Complete genome sequence of Stackebrandtia nassauensis type strain (LLR-40K-21).</title>
        <authorList>
            <person name="Munk C."/>
            <person name="Lapidus A."/>
            <person name="Copeland A."/>
            <person name="Jando M."/>
            <person name="Mayilraj S."/>
            <person name="Glavina Del Rio T."/>
            <person name="Nolan M."/>
            <person name="Chen F."/>
            <person name="Lucas S."/>
            <person name="Tice H."/>
            <person name="Cheng J.F."/>
            <person name="Han C."/>
            <person name="Detter J.C."/>
            <person name="Bruce D."/>
            <person name="Goodwin L."/>
            <person name="Chain P."/>
            <person name="Pitluck S."/>
            <person name="Goker M."/>
            <person name="Ovchinikova G."/>
            <person name="Pati A."/>
            <person name="Ivanova N."/>
            <person name="Mavromatis K."/>
            <person name="Chen A."/>
            <person name="Palaniappan K."/>
            <person name="Land M."/>
            <person name="Hauser L."/>
            <person name="Chang Y.J."/>
            <person name="Jeffries C.D."/>
            <person name="Bristow J."/>
            <person name="Eisen J.A."/>
            <person name="Markowitz V."/>
            <person name="Hugenholtz P."/>
            <person name="Kyrpides N.C."/>
            <person name="Klenk H.P."/>
        </authorList>
    </citation>
    <scope>NUCLEOTIDE SEQUENCE [LARGE SCALE GENOMIC DNA]</scope>
    <source>
        <strain evidence="2">DSM 44728 / CIP 108903 / NRRL B-16338 / NBRC 102104 / LLR-40K-21</strain>
    </source>
</reference>
<dbReference type="eggNOG" id="ENOG502ZEQD">
    <property type="taxonomic scope" value="Bacteria"/>
</dbReference>